<gene>
    <name evidence="1" type="ORF">KZH69_05555</name>
</gene>
<accession>A0ABS6XVP8</accession>
<keyword evidence="2" id="KW-1185">Reference proteome</keyword>
<protein>
    <recommendedName>
        <fullName evidence="3">Collagen-like protein</fullName>
    </recommendedName>
</protein>
<reference evidence="1 2" key="1">
    <citation type="submission" date="2021-07" db="EMBL/GenBank/DDBJ databases">
        <title>Flavobacterium sp. nov. isolated from sediment on the Taihu Lake.</title>
        <authorList>
            <person name="Qu J.-H."/>
        </authorList>
    </citation>
    <scope>NUCLEOTIDE SEQUENCE [LARGE SCALE GENOMIC DNA]</scope>
    <source>
        <strain evidence="1 2">NAS39</strain>
    </source>
</reference>
<organism evidence="1 2">
    <name type="scientific">Flavobacterium taihuense</name>
    <dbReference type="NCBI Taxonomy" id="2857508"/>
    <lineage>
        <taxon>Bacteria</taxon>
        <taxon>Pseudomonadati</taxon>
        <taxon>Bacteroidota</taxon>
        <taxon>Flavobacteriia</taxon>
        <taxon>Flavobacteriales</taxon>
        <taxon>Flavobacteriaceae</taxon>
        <taxon>Flavobacterium</taxon>
    </lineage>
</organism>
<dbReference type="Proteomes" id="UP000812031">
    <property type="component" value="Unassembled WGS sequence"/>
</dbReference>
<sequence>MKKIITLLAVIGMFGFQSCEGPEGPPGVPGQDGIGAAAFDIVNQDLFKENDNVYSVSNTFSDEVGSDLHGSDMVLIYRKSGSTNTNLPVWQLIPRSIYFPNGDVLDYDFDFTVKDYIITANGNYALLNRPDYVLGQTFRVLIVPNELLSSINKNNYNEVISALKINENEINKIDL</sequence>
<comment type="caution">
    <text evidence="1">The sequence shown here is derived from an EMBL/GenBank/DDBJ whole genome shotgun (WGS) entry which is preliminary data.</text>
</comment>
<dbReference type="PROSITE" id="PS51257">
    <property type="entry name" value="PROKAR_LIPOPROTEIN"/>
    <property type="match status" value="1"/>
</dbReference>
<dbReference type="RefSeq" id="WP_219316459.1">
    <property type="nucleotide sequence ID" value="NZ_JAHWYN010000004.1"/>
</dbReference>
<dbReference type="EMBL" id="JAHWYN010000004">
    <property type="protein sequence ID" value="MBW4359944.1"/>
    <property type="molecule type" value="Genomic_DNA"/>
</dbReference>
<evidence type="ECO:0000313" key="2">
    <source>
        <dbReference type="Proteomes" id="UP000812031"/>
    </source>
</evidence>
<proteinExistence type="predicted"/>
<name>A0ABS6XVP8_9FLAO</name>
<evidence type="ECO:0000313" key="1">
    <source>
        <dbReference type="EMBL" id="MBW4359944.1"/>
    </source>
</evidence>
<evidence type="ECO:0008006" key="3">
    <source>
        <dbReference type="Google" id="ProtNLM"/>
    </source>
</evidence>